<dbReference type="AlphaFoldDB" id="A0A8T0UXU8"/>
<evidence type="ECO:0000313" key="3">
    <source>
        <dbReference type="Proteomes" id="UP000823388"/>
    </source>
</evidence>
<gene>
    <name evidence="2" type="ORF">PVAP13_3KG209808</name>
</gene>
<evidence type="ECO:0000256" key="1">
    <source>
        <dbReference type="SAM" id="MobiDB-lite"/>
    </source>
</evidence>
<feature type="region of interest" description="Disordered" evidence="1">
    <location>
        <begin position="1"/>
        <end position="83"/>
    </location>
</feature>
<sequence>MLPVNSDDHQCKRQQATICQPEILNPDRPPHPTTAKPKPRRCSLGRHGEKSAVSLPAPPRPAPPQLASGRKRQAPTRFRPSIPLQRSILASAAFFSGRNATANSQHGAAAHLSRAAAPARLAAVLFSGKHRPEHHDSRVKTCLLPCARSPPTPRPCVLPSSPRPAPPPSLLPPNPNP</sequence>
<evidence type="ECO:0000313" key="2">
    <source>
        <dbReference type="EMBL" id="KAG2625533.1"/>
    </source>
</evidence>
<dbReference type="EMBL" id="CM029041">
    <property type="protein sequence ID" value="KAG2625533.1"/>
    <property type="molecule type" value="Genomic_DNA"/>
</dbReference>
<reference evidence="2" key="1">
    <citation type="submission" date="2020-05" db="EMBL/GenBank/DDBJ databases">
        <title>WGS assembly of Panicum virgatum.</title>
        <authorList>
            <person name="Lovell J.T."/>
            <person name="Jenkins J."/>
            <person name="Shu S."/>
            <person name="Juenger T.E."/>
            <person name="Schmutz J."/>
        </authorList>
    </citation>
    <scope>NUCLEOTIDE SEQUENCE</scope>
    <source>
        <strain evidence="2">AP13</strain>
    </source>
</reference>
<feature type="compositionally biased region" description="Basic and acidic residues" evidence="1">
    <location>
        <begin position="1"/>
        <end position="11"/>
    </location>
</feature>
<accession>A0A8T0UXU8</accession>
<name>A0A8T0UXU8_PANVG</name>
<organism evidence="2 3">
    <name type="scientific">Panicum virgatum</name>
    <name type="common">Blackwell switchgrass</name>
    <dbReference type="NCBI Taxonomy" id="38727"/>
    <lineage>
        <taxon>Eukaryota</taxon>
        <taxon>Viridiplantae</taxon>
        <taxon>Streptophyta</taxon>
        <taxon>Embryophyta</taxon>
        <taxon>Tracheophyta</taxon>
        <taxon>Spermatophyta</taxon>
        <taxon>Magnoliopsida</taxon>
        <taxon>Liliopsida</taxon>
        <taxon>Poales</taxon>
        <taxon>Poaceae</taxon>
        <taxon>PACMAD clade</taxon>
        <taxon>Panicoideae</taxon>
        <taxon>Panicodae</taxon>
        <taxon>Paniceae</taxon>
        <taxon>Panicinae</taxon>
        <taxon>Panicum</taxon>
        <taxon>Panicum sect. Hiantes</taxon>
    </lineage>
</organism>
<protein>
    <submittedName>
        <fullName evidence="2">Uncharacterized protein</fullName>
    </submittedName>
</protein>
<comment type="caution">
    <text evidence="2">The sequence shown here is derived from an EMBL/GenBank/DDBJ whole genome shotgun (WGS) entry which is preliminary data.</text>
</comment>
<feature type="region of interest" description="Disordered" evidence="1">
    <location>
        <begin position="150"/>
        <end position="177"/>
    </location>
</feature>
<dbReference type="Proteomes" id="UP000823388">
    <property type="component" value="Chromosome 3K"/>
</dbReference>
<proteinExistence type="predicted"/>
<keyword evidence="3" id="KW-1185">Reference proteome</keyword>